<protein>
    <submittedName>
        <fullName evidence="3">Glycosyl transferase</fullName>
    </submittedName>
</protein>
<proteinExistence type="inferred from homology"/>
<dbReference type="SUPFAM" id="SSF53448">
    <property type="entry name" value="Nucleotide-diphospho-sugar transferases"/>
    <property type="match status" value="1"/>
</dbReference>
<dbReference type="GO" id="GO:0016740">
    <property type="term" value="F:transferase activity"/>
    <property type="evidence" value="ECO:0007669"/>
    <property type="project" value="UniProtKB-KW"/>
</dbReference>
<dbReference type="Gene3D" id="3.90.550.10">
    <property type="entry name" value="Spore Coat Polysaccharide Biosynthesis Protein SpsA, Chain A"/>
    <property type="match status" value="1"/>
</dbReference>
<reference evidence="3" key="1">
    <citation type="submission" date="2024-07" db="EMBL/GenBank/DDBJ databases">
        <title>Complete genome sequence of Verrucomicrobiaceae bacterium NT6N.</title>
        <authorList>
            <person name="Huang C."/>
            <person name="Takami H."/>
            <person name="Hamasaki K."/>
        </authorList>
    </citation>
    <scope>NUCLEOTIDE SEQUENCE</scope>
    <source>
        <strain evidence="3">NT6N</strain>
    </source>
</reference>
<name>A0AAT9FNT7_9BACT</name>
<gene>
    <name evidence="3" type="ORF">NT6N_26990</name>
</gene>
<dbReference type="InterPro" id="IPR029044">
    <property type="entry name" value="Nucleotide-diphossugar_trans"/>
</dbReference>
<keyword evidence="3" id="KW-0808">Transferase</keyword>
<sequence>MFSILILTKDEEINIQDCLDSVSWCDDVVVLDSFSGDATCDIAKQNGARIYERKFDDFGAQRNYALDEINFKHPWVFHLDADERFNEELRSDCEKVIKENKHSAYFVPNRIIFLGKWIKHCTQYPYPQVRLLKLGEVRFAKSGHGQREDQAKRGVGYIDTPYDHYNFSKGICDWIDKHNRYSSEESLAVMGEVSMSQCFSSDPISRKRALKACFSRMPCRPWLKFIHLYFIRLGFLDGYPGWVYCRLQMMYETMISIKRVENRMNSTEH</sequence>
<dbReference type="PANTHER" id="PTHR43630:SF2">
    <property type="entry name" value="GLYCOSYLTRANSFERASE"/>
    <property type="match status" value="1"/>
</dbReference>
<dbReference type="PANTHER" id="PTHR43630">
    <property type="entry name" value="POLY-BETA-1,6-N-ACETYL-D-GLUCOSAMINE SYNTHASE"/>
    <property type="match status" value="1"/>
</dbReference>
<evidence type="ECO:0000256" key="1">
    <source>
        <dbReference type="ARBA" id="ARBA00038494"/>
    </source>
</evidence>
<evidence type="ECO:0000259" key="2">
    <source>
        <dbReference type="Pfam" id="PF00535"/>
    </source>
</evidence>
<dbReference type="EMBL" id="AP026866">
    <property type="protein sequence ID" value="BDS07659.1"/>
    <property type="molecule type" value="Genomic_DNA"/>
</dbReference>
<evidence type="ECO:0000313" key="3">
    <source>
        <dbReference type="EMBL" id="BDS07659.1"/>
    </source>
</evidence>
<dbReference type="Pfam" id="PF00535">
    <property type="entry name" value="Glycos_transf_2"/>
    <property type="match status" value="1"/>
</dbReference>
<feature type="domain" description="Glycosyltransferase 2-like" evidence="2">
    <location>
        <begin position="3"/>
        <end position="116"/>
    </location>
</feature>
<dbReference type="KEGG" id="osu:NT6N_26990"/>
<organism evidence="3">
    <name type="scientific">Oceaniferula spumae</name>
    <dbReference type="NCBI Taxonomy" id="2979115"/>
    <lineage>
        <taxon>Bacteria</taxon>
        <taxon>Pseudomonadati</taxon>
        <taxon>Verrucomicrobiota</taxon>
        <taxon>Verrucomicrobiia</taxon>
        <taxon>Verrucomicrobiales</taxon>
        <taxon>Verrucomicrobiaceae</taxon>
        <taxon>Oceaniferula</taxon>
    </lineage>
</organism>
<dbReference type="CDD" id="cd02511">
    <property type="entry name" value="Beta4Glucosyltransferase"/>
    <property type="match status" value="1"/>
</dbReference>
<dbReference type="AlphaFoldDB" id="A0AAT9FNT7"/>
<accession>A0AAT9FNT7</accession>
<comment type="similarity">
    <text evidence="1">Belongs to the glycosyltransferase 2 family. WaaE/KdtX subfamily.</text>
</comment>
<dbReference type="InterPro" id="IPR001173">
    <property type="entry name" value="Glyco_trans_2-like"/>
</dbReference>